<dbReference type="Pfam" id="PF07690">
    <property type="entry name" value="MFS_1"/>
    <property type="match status" value="1"/>
</dbReference>
<dbReference type="SUPFAM" id="SSF103473">
    <property type="entry name" value="MFS general substrate transporter"/>
    <property type="match status" value="1"/>
</dbReference>
<evidence type="ECO:0000256" key="3">
    <source>
        <dbReference type="ARBA" id="ARBA00022692"/>
    </source>
</evidence>
<dbReference type="EMBL" id="JAERWK010000002">
    <property type="protein sequence ID" value="MBM9465881.1"/>
    <property type="molecule type" value="Genomic_DNA"/>
</dbReference>
<evidence type="ECO:0000259" key="8">
    <source>
        <dbReference type="PROSITE" id="PS50850"/>
    </source>
</evidence>
<keyword evidence="4 7" id="KW-1133">Transmembrane helix</keyword>
<gene>
    <name evidence="9" type="ORF">JL106_01140</name>
</gene>
<comment type="subcellular location">
    <subcellularLocation>
        <location evidence="1">Cell membrane</location>
        <topology evidence="1">Multi-pass membrane protein</topology>
    </subcellularLocation>
</comment>
<dbReference type="InterPro" id="IPR020846">
    <property type="entry name" value="MFS_dom"/>
</dbReference>
<dbReference type="AlphaFoldDB" id="A0A939BXS1"/>
<feature type="transmembrane region" description="Helical" evidence="7">
    <location>
        <begin position="134"/>
        <end position="154"/>
    </location>
</feature>
<feature type="transmembrane region" description="Helical" evidence="7">
    <location>
        <begin position="424"/>
        <end position="442"/>
    </location>
</feature>
<dbReference type="InterPro" id="IPR050189">
    <property type="entry name" value="MFS_Efflux_Transporters"/>
</dbReference>
<dbReference type="PANTHER" id="PTHR43124">
    <property type="entry name" value="PURINE EFFLUX PUMP PBUE"/>
    <property type="match status" value="1"/>
</dbReference>
<evidence type="ECO:0000256" key="6">
    <source>
        <dbReference type="SAM" id="MobiDB-lite"/>
    </source>
</evidence>
<keyword evidence="5 7" id="KW-0472">Membrane</keyword>
<protein>
    <submittedName>
        <fullName evidence="9">MFS transporter</fullName>
    </submittedName>
</protein>
<feature type="domain" description="Major facilitator superfamily (MFS) profile" evidence="8">
    <location>
        <begin position="38"/>
        <end position="452"/>
    </location>
</feature>
<keyword evidence="2" id="KW-1003">Cell membrane</keyword>
<dbReference type="PANTHER" id="PTHR43124:SF10">
    <property type="entry name" value="PURINE EFFLUX PUMP PBUE"/>
    <property type="match status" value="1"/>
</dbReference>
<evidence type="ECO:0000256" key="2">
    <source>
        <dbReference type="ARBA" id="ARBA00022475"/>
    </source>
</evidence>
<feature type="transmembrane region" description="Helical" evidence="7">
    <location>
        <begin position="188"/>
        <end position="209"/>
    </location>
</feature>
<reference evidence="9" key="1">
    <citation type="submission" date="2021-01" db="EMBL/GenBank/DDBJ databases">
        <title>YIM 132084 draft genome.</title>
        <authorList>
            <person name="An D."/>
        </authorList>
    </citation>
    <scope>NUCLEOTIDE SEQUENCE</scope>
    <source>
        <strain evidence="9">YIM 132084</strain>
    </source>
</reference>
<dbReference type="InterPro" id="IPR011701">
    <property type="entry name" value="MFS"/>
</dbReference>
<feature type="transmembrane region" description="Helical" evidence="7">
    <location>
        <begin position="253"/>
        <end position="274"/>
    </location>
</feature>
<feature type="transmembrane region" description="Helical" evidence="7">
    <location>
        <begin position="280"/>
        <end position="306"/>
    </location>
</feature>
<evidence type="ECO:0000256" key="4">
    <source>
        <dbReference type="ARBA" id="ARBA00022989"/>
    </source>
</evidence>
<evidence type="ECO:0000313" key="10">
    <source>
        <dbReference type="Proteomes" id="UP000663792"/>
    </source>
</evidence>
<dbReference type="InterPro" id="IPR036259">
    <property type="entry name" value="MFS_trans_sf"/>
</dbReference>
<feature type="transmembrane region" description="Helical" evidence="7">
    <location>
        <begin position="161"/>
        <end position="182"/>
    </location>
</feature>
<feature type="compositionally biased region" description="Pro residues" evidence="6">
    <location>
        <begin position="1"/>
        <end position="13"/>
    </location>
</feature>
<comment type="caution">
    <text evidence="9">The sequence shown here is derived from an EMBL/GenBank/DDBJ whole genome shotgun (WGS) entry which is preliminary data.</text>
</comment>
<dbReference type="GO" id="GO:0022857">
    <property type="term" value="F:transmembrane transporter activity"/>
    <property type="evidence" value="ECO:0007669"/>
    <property type="project" value="InterPro"/>
</dbReference>
<accession>A0A939BXS1</accession>
<feature type="transmembrane region" description="Helical" evidence="7">
    <location>
        <begin position="74"/>
        <end position="96"/>
    </location>
</feature>
<evidence type="ECO:0000313" key="9">
    <source>
        <dbReference type="EMBL" id="MBM9465881.1"/>
    </source>
</evidence>
<feature type="transmembrane region" description="Helical" evidence="7">
    <location>
        <begin position="37"/>
        <end position="54"/>
    </location>
</feature>
<feature type="transmembrane region" description="Helical" evidence="7">
    <location>
        <begin position="318"/>
        <end position="339"/>
    </location>
</feature>
<feature type="transmembrane region" description="Helical" evidence="7">
    <location>
        <begin position="345"/>
        <end position="369"/>
    </location>
</feature>
<feature type="transmembrane region" description="Helical" evidence="7">
    <location>
        <begin position="381"/>
        <end position="404"/>
    </location>
</feature>
<keyword evidence="10" id="KW-1185">Reference proteome</keyword>
<proteinExistence type="predicted"/>
<dbReference type="Proteomes" id="UP000663792">
    <property type="component" value="Unassembled WGS sequence"/>
</dbReference>
<dbReference type="RefSeq" id="WP_205258838.1">
    <property type="nucleotide sequence ID" value="NZ_JAERWK010000002.1"/>
</dbReference>
<dbReference type="GO" id="GO:0005886">
    <property type="term" value="C:plasma membrane"/>
    <property type="evidence" value="ECO:0007669"/>
    <property type="project" value="UniProtKB-SubCell"/>
</dbReference>
<name>A0A939BXS1_9ACTN</name>
<evidence type="ECO:0000256" key="5">
    <source>
        <dbReference type="ARBA" id="ARBA00023136"/>
    </source>
</evidence>
<evidence type="ECO:0000256" key="1">
    <source>
        <dbReference type="ARBA" id="ARBA00004651"/>
    </source>
</evidence>
<feature type="region of interest" description="Disordered" evidence="6">
    <location>
        <begin position="1"/>
        <end position="28"/>
    </location>
</feature>
<keyword evidence="3 7" id="KW-0812">Transmembrane</keyword>
<dbReference type="PROSITE" id="PS50850">
    <property type="entry name" value="MFS"/>
    <property type="match status" value="1"/>
</dbReference>
<sequence>MTPPAQPAAPRPSEPSRDPVAGPGDAGGTRWWSRPPVILSIAAGVYFFAVFHRTSLGVAGPQATERLSLSATQLSSFIVLQLAVYATMQIPTGLLVDRFGPRRMLLAATLVMGTAQVTFSLVDDYAPALLARGLLGVGDAMTYVSVLRLAAAWFSPRRYPIIASLAGVVGMAGNLMATVPLTALLADVGWTTTFAVAGGLSLVYALVLVRPAGRAPFAEPPAPPGPADPARPSVVRRVRQDVADAWRVPGDRLGFWVHLTCMTGPVTFSVLWGFPYLTQGLGLAATTASTLLLVFVVGGVVGGLVIAPVVARRPVIRAPLAMAVCIGGLLGWVVLLGWPGGTPPMAVLLPVIAIWSVGGPASSVAFLLARDYNPRRRISTATGMVNVGGFLGTVVSILLVGFLLDLVDPASATASGAAATHSLTAFRIAFLAPVLVTVFGLGRMTVWFRRTRATVLLADARGEQVPVHLVVHRWELVDTDDLRREASLRQTIPPPPGVRAARAWVPTARAAVALASVGSAAGPARSGAEGPGR</sequence>
<dbReference type="Gene3D" id="1.20.1250.20">
    <property type="entry name" value="MFS general substrate transporter like domains"/>
    <property type="match status" value="2"/>
</dbReference>
<evidence type="ECO:0000256" key="7">
    <source>
        <dbReference type="SAM" id="Phobius"/>
    </source>
</evidence>
<organism evidence="9 10">
    <name type="scientific">Nakamurella leprariae</name>
    <dbReference type="NCBI Taxonomy" id="2803911"/>
    <lineage>
        <taxon>Bacteria</taxon>
        <taxon>Bacillati</taxon>
        <taxon>Actinomycetota</taxon>
        <taxon>Actinomycetes</taxon>
        <taxon>Nakamurellales</taxon>
        <taxon>Nakamurellaceae</taxon>
        <taxon>Nakamurella</taxon>
    </lineage>
</organism>